<accession>A0A9W9CVR5</accession>
<feature type="compositionally biased region" description="Polar residues" evidence="2">
    <location>
        <begin position="343"/>
        <end position="363"/>
    </location>
</feature>
<feature type="region of interest" description="Disordered" evidence="2">
    <location>
        <begin position="1490"/>
        <end position="1535"/>
    </location>
</feature>
<feature type="coiled-coil region" evidence="1">
    <location>
        <begin position="965"/>
        <end position="996"/>
    </location>
</feature>
<dbReference type="FunFam" id="1.10.1000.11:FF:000002">
    <property type="entry name" value="Cytohesin 1"/>
    <property type="match status" value="1"/>
</dbReference>
<dbReference type="PANTHER" id="PTHR10663">
    <property type="entry name" value="GUANYL-NUCLEOTIDE EXCHANGE FACTOR"/>
    <property type="match status" value="1"/>
</dbReference>
<dbReference type="SUPFAM" id="SSF50729">
    <property type="entry name" value="PH domain-like"/>
    <property type="match status" value="1"/>
</dbReference>
<dbReference type="OrthoDB" id="430364at2759"/>
<feature type="compositionally biased region" description="Low complexity" evidence="2">
    <location>
        <begin position="1367"/>
        <end position="1377"/>
    </location>
</feature>
<gene>
    <name evidence="5" type="ORF">N0V93_006598</name>
</gene>
<dbReference type="SMART" id="SM00233">
    <property type="entry name" value="PH"/>
    <property type="match status" value="1"/>
</dbReference>
<feature type="domain" description="SEC7" evidence="4">
    <location>
        <begin position="489"/>
        <end position="647"/>
    </location>
</feature>
<proteinExistence type="predicted"/>
<keyword evidence="6" id="KW-1185">Reference proteome</keyword>
<dbReference type="InterPro" id="IPR001849">
    <property type="entry name" value="PH_domain"/>
</dbReference>
<dbReference type="SUPFAM" id="SSF48425">
    <property type="entry name" value="Sec7 domain"/>
    <property type="match status" value="1"/>
</dbReference>
<evidence type="ECO:0000313" key="6">
    <source>
        <dbReference type="Proteomes" id="UP001140453"/>
    </source>
</evidence>
<dbReference type="SMART" id="SM00222">
    <property type="entry name" value="Sec7"/>
    <property type="match status" value="1"/>
</dbReference>
<dbReference type="PROSITE" id="PS50190">
    <property type="entry name" value="SEC7"/>
    <property type="match status" value="1"/>
</dbReference>
<sequence length="1535" mass="168057">MPFLRSKRGNMASESEMRRSTVMPDDLHIAAQDPPLKTARSNIDLPTLRLSPSSPFHLDADVDAAADAAADAANAANGSTPTFSVPAPPVTPPHDSPSSLPADVNNSLHPHDPSERPDSPPIQDETPKHRRFSMLRFRNASDSQLSARAKRQAHANAHADDSAPPVPRAPEIITTAPATADLNPIPRKQSRMFSRLRRSGEELRMPPPPDPVQVLSKKDRRKSFIPSATVNGKKSISIEEPQPRRPKSSNTPHSRIDEKPPPLPLTGSRLSESSRSEESSGSRMQGYGNTPVNTINSNSSTNNFFRLPRRKAKDQLFPLAHLQRQRSHDQNGSSATPLAPSTPARQSTSSTVSGLSPQQTGTARASVAGDGVKTPPGSSPARALFHHKTNASPATALFRPHSRNSGASSPTRSHVNLRGRSSTMSSLGRESLDDRLAPPQSRASTSTGRKSFGDLLGIGRLRGPESSRQGAGTPATPGSSTSKENSLNIQREFVLPEKREDESPGKYLERLEEIANRSVIAAALSKHADDFHLAVLRSFMRRFGFFGDPMDMAIRKLLMSAELPKETQHIDRFLQAFANRYHECNPGIYTNPEQAYFIAFSLLILHTDVFNKNNKHKMQKPDYVKNTKGEGIANEVLEVFYDNITYTPFIHVEDELDLAVDRPAGHKVTKKKTLLPNPIATDVAIKKAAKEPIDPYTIILDNRLDILRPNLKDVMQMDDHFNYVGTAPNLNLKELQKTFFRTGILQIVSARSRPDAFMTEKTATNPEEAQPGVVDIKVTKVGLLWRKDVKKKKTRSPWQEWGAILTGAQLYFFRNTAWVKSLMHQYESHVKQGHDGVPIIFKPPLESFKPDALMSTDGAVALFDSSYKKHKNAFVYVRHGGLEEVLLADNEEELNDWLAKLNYAAAFRTNGVRMRGVIGGSYDGQGRRALRRLDTEAVQTASGEVTIARSKIDHQMAQDILFARREIMLKKVAEANERLQLEEKQLDDQLRNSRHLQLLAPIQPKTRDLMLMSAARMAAQLQWTRIDIWKLKCHRDILLLDLEEERQMLGLPAGPFSEAVSPVKAALGREVSKTSKGSTGTVVPCPLPPVAVGSSQSSAGDVAGAASDDESVATDAFQTPPTSAIASLPQKQNSWEAPVLNLERTRKASVSSAKSSYLSVPATPPRTAATSSSAPESGIAEEEHPEEDANEREVLEQAGLLGGQITKSPETLNRTRAIDLDQTPEHGQHSNSLDKDKSDKNKIRRSLQRTLREGAGHLSHARSHRKGKDPMSSSSVDDNEAEKLTRAAGPFVVHGKKASVITFGTELQSLSPDERLRARKTSALEDPANDEAVDEALPHVGSGSSNGDFRVFLLTGPKSAGERRRSSAASASTATAKSFRELHRKYSTAARAPAFASSLNLNLAVPADDDSDAAISFSDGRRSPLPPEQVEEVEEEHELVPDEIGDNTNADTEKVVNDEEQAAGGDEAHLEQAVDDDEFKSATMNSARETLFFTPEPPASPVARQSSTEHSMSEDTNLTEEGKDRLPSPTVPVSA</sequence>
<feature type="region of interest" description="Disordered" evidence="2">
    <location>
        <begin position="1092"/>
        <end position="1117"/>
    </location>
</feature>
<feature type="compositionally biased region" description="Polar residues" evidence="2">
    <location>
        <begin position="466"/>
        <end position="489"/>
    </location>
</feature>
<dbReference type="InterPro" id="IPR000904">
    <property type="entry name" value="Sec7_dom"/>
</dbReference>
<evidence type="ECO:0008006" key="7">
    <source>
        <dbReference type="Google" id="ProtNLM"/>
    </source>
</evidence>
<feature type="region of interest" description="Disordered" evidence="2">
    <location>
        <begin position="1356"/>
        <end position="1377"/>
    </location>
</feature>
<feature type="compositionally biased region" description="Polar residues" evidence="2">
    <location>
        <begin position="1503"/>
        <end position="1516"/>
    </location>
</feature>
<dbReference type="GO" id="GO:0005085">
    <property type="term" value="F:guanyl-nucleotide exchange factor activity"/>
    <property type="evidence" value="ECO:0007669"/>
    <property type="project" value="InterPro"/>
</dbReference>
<dbReference type="InterPro" id="IPR035999">
    <property type="entry name" value="Sec7_dom_sf"/>
</dbReference>
<dbReference type="GO" id="GO:0032012">
    <property type="term" value="P:regulation of ARF protein signal transduction"/>
    <property type="evidence" value="ECO:0007669"/>
    <property type="project" value="InterPro"/>
</dbReference>
<reference evidence="5" key="1">
    <citation type="submission" date="2022-10" db="EMBL/GenBank/DDBJ databases">
        <title>Tapping the CABI collections for fungal endophytes: first genome assemblies for Collariella, Neodidymelliopsis, Ascochyta clinopodiicola, Didymella pomorum, Didymosphaeria variabile, Neocosmospora piperis and Neocucurbitaria cava.</title>
        <authorList>
            <person name="Hill R."/>
        </authorList>
    </citation>
    <scope>NUCLEOTIDE SEQUENCE</scope>
    <source>
        <strain evidence="5">IMI 355082</strain>
    </source>
</reference>
<feature type="region of interest" description="Disordered" evidence="2">
    <location>
        <begin position="1412"/>
        <end position="1454"/>
    </location>
</feature>
<dbReference type="Proteomes" id="UP001140453">
    <property type="component" value="Unassembled WGS sequence"/>
</dbReference>
<feature type="compositionally biased region" description="Basic residues" evidence="2">
    <location>
        <begin position="188"/>
        <end position="197"/>
    </location>
</feature>
<evidence type="ECO:0000259" key="3">
    <source>
        <dbReference type="PROSITE" id="PS50003"/>
    </source>
</evidence>
<name>A0A9W9CVR5_9PEZI</name>
<feature type="compositionally biased region" description="Acidic residues" evidence="2">
    <location>
        <begin position="1429"/>
        <end position="1445"/>
    </location>
</feature>
<feature type="compositionally biased region" description="Polar residues" evidence="2">
    <location>
        <begin position="96"/>
        <end position="108"/>
    </location>
</feature>
<feature type="region of interest" description="Disordered" evidence="2">
    <location>
        <begin position="323"/>
        <end position="501"/>
    </location>
</feature>
<feature type="region of interest" description="Disordered" evidence="2">
    <location>
        <begin position="69"/>
        <end position="303"/>
    </location>
</feature>
<evidence type="ECO:0000313" key="5">
    <source>
        <dbReference type="EMBL" id="KAJ4389136.1"/>
    </source>
</evidence>
<feature type="region of interest" description="Disordered" evidence="2">
    <location>
        <begin position="1218"/>
        <end position="1282"/>
    </location>
</feature>
<dbReference type="Gene3D" id="2.30.29.30">
    <property type="entry name" value="Pleckstrin-homology domain (PH domain)/Phosphotyrosine-binding domain (PTB)"/>
    <property type="match status" value="1"/>
</dbReference>
<dbReference type="CDD" id="cd00171">
    <property type="entry name" value="Sec7"/>
    <property type="match status" value="1"/>
</dbReference>
<dbReference type="PROSITE" id="PS50003">
    <property type="entry name" value="PH_DOMAIN"/>
    <property type="match status" value="1"/>
</dbReference>
<protein>
    <recommendedName>
        <fullName evidence="7">Protein transport protein sec73</fullName>
    </recommendedName>
</protein>
<dbReference type="PANTHER" id="PTHR10663:SF405">
    <property type="entry name" value="ARF GUANINE NUCLEOTIDE EXCHANGE FACTOR SYT1"/>
    <property type="match status" value="1"/>
</dbReference>
<feature type="domain" description="PH" evidence="3">
    <location>
        <begin position="777"/>
        <end position="906"/>
    </location>
</feature>
<feature type="compositionally biased region" description="Low complexity" evidence="2">
    <location>
        <begin position="281"/>
        <end position="303"/>
    </location>
</feature>
<feature type="compositionally biased region" description="Pro residues" evidence="2">
    <location>
        <begin position="86"/>
        <end position="95"/>
    </location>
</feature>
<feature type="compositionally biased region" description="Basic and acidic residues" evidence="2">
    <location>
        <begin position="1218"/>
        <end position="1241"/>
    </location>
</feature>
<feature type="compositionally biased region" description="Low complexity" evidence="2">
    <location>
        <begin position="1092"/>
        <end position="1106"/>
    </location>
</feature>
<keyword evidence="1" id="KW-0175">Coiled coil</keyword>
<dbReference type="Pfam" id="PF01369">
    <property type="entry name" value="Sec7"/>
    <property type="match status" value="1"/>
</dbReference>
<feature type="compositionally biased region" description="Basic and acidic residues" evidence="2">
    <location>
        <begin position="109"/>
        <end position="118"/>
    </location>
</feature>
<comment type="caution">
    <text evidence="5">The sequence shown here is derived from an EMBL/GenBank/DDBJ whole genome shotgun (WGS) entry which is preliminary data.</text>
</comment>
<dbReference type="InterPro" id="IPR023394">
    <property type="entry name" value="Sec7_C_sf"/>
</dbReference>
<dbReference type="Gene3D" id="1.10.1000.11">
    <property type="entry name" value="Arf Nucleotide-binding Site Opener,domain 2"/>
    <property type="match status" value="1"/>
</dbReference>
<feature type="compositionally biased region" description="Polar residues" evidence="2">
    <location>
        <begin position="403"/>
        <end position="428"/>
    </location>
</feature>
<organism evidence="5 6">
    <name type="scientific">Gnomoniopsis smithogilvyi</name>
    <dbReference type="NCBI Taxonomy" id="1191159"/>
    <lineage>
        <taxon>Eukaryota</taxon>
        <taxon>Fungi</taxon>
        <taxon>Dikarya</taxon>
        <taxon>Ascomycota</taxon>
        <taxon>Pezizomycotina</taxon>
        <taxon>Sordariomycetes</taxon>
        <taxon>Sordariomycetidae</taxon>
        <taxon>Diaporthales</taxon>
        <taxon>Gnomoniaceae</taxon>
        <taxon>Gnomoniopsis</taxon>
    </lineage>
</organism>
<dbReference type="InterPro" id="IPR011993">
    <property type="entry name" value="PH-like_dom_sf"/>
</dbReference>
<feature type="region of interest" description="Disordered" evidence="2">
    <location>
        <begin position="1150"/>
        <end position="1191"/>
    </location>
</feature>
<evidence type="ECO:0000256" key="2">
    <source>
        <dbReference type="SAM" id="MobiDB-lite"/>
    </source>
</evidence>
<evidence type="ECO:0000256" key="1">
    <source>
        <dbReference type="SAM" id="Coils"/>
    </source>
</evidence>
<feature type="region of interest" description="Disordered" evidence="2">
    <location>
        <begin position="1"/>
        <end position="40"/>
    </location>
</feature>
<dbReference type="EMBL" id="JAPEVB010000004">
    <property type="protein sequence ID" value="KAJ4389136.1"/>
    <property type="molecule type" value="Genomic_DNA"/>
</dbReference>
<evidence type="ECO:0000259" key="4">
    <source>
        <dbReference type="PROSITE" id="PS50190"/>
    </source>
</evidence>
<feature type="compositionally biased region" description="Acidic residues" evidence="2">
    <location>
        <begin position="1179"/>
        <end position="1190"/>
    </location>
</feature>
<feature type="compositionally biased region" description="Low complexity" evidence="2">
    <location>
        <begin position="1150"/>
        <end position="1160"/>
    </location>
</feature>
<feature type="compositionally biased region" description="Low complexity" evidence="2">
    <location>
        <begin position="169"/>
        <end position="180"/>
    </location>
</feature>